<dbReference type="SUPFAM" id="SSF55144">
    <property type="entry name" value="LigT-like"/>
    <property type="match status" value="1"/>
</dbReference>
<evidence type="ECO:0000313" key="1">
    <source>
        <dbReference type="EMBL" id="MBC3540691.1"/>
    </source>
</evidence>
<dbReference type="Gene3D" id="3.90.1140.10">
    <property type="entry name" value="Cyclic phosphodiesterase"/>
    <property type="match status" value="1"/>
</dbReference>
<name>A0ABR6VU10_9BACT</name>
<accession>A0ABR6VU10</accession>
<protein>
    <submittedName>
        <fullName evidence="1">Mutarotase</fullName>
    </submittedName>
</protein>
<comment type="caution">
    <text evidence="1">The sequence shown here is derived from an EMBL/GenBank/DDBJ whole genome shotgun (WGS) entry which is preliminary data.</text>
</comment>
<dbReference type="EMBL" id="JACOAF010000030">
    <property type="protein sequence ID" value="MBC3540691.1"/>
    <property type="molecule type" value="Genomic_DNA"/>
</dbReference>
<gene>
    <name evidence="1" type="ORF">H7U12_13440</name>
</gene>
<reference evidence="1 2" key="1">
    <citation type="journal article" date="2019" name="Int. J. Syst. Evol. Microbiol.">
        <title>Rufibacter sediminis sp. nov., isolated from freshwater lake sediment.</title>
        <authorList>
            <person name="Qu J.H."/>
            <person name="Zhang L.J."/>
            <person name="Fu Y.H."/>
            <person name="Li H.F."/>
        </authorList>
    </citation>
    <scope>NUCLEOTIDE SEQUENCE [LARGE SCALE GENOMIC DNA]</scope>
    <source>
        <strain evidence="1 2">H-1</strain>
    </source>
</reference>
<dbReference type="RefSeq" id="WP_186638757.1">
    <property type="nucleotide sequence ID" value="NZ_JACOAF010000030.1"/>
</dbReference>
<evidence type="ECO:0000313" key="2">
    <source>
        <dbReference type="Proteomes" id="UP000659698"/>
    </source>
</evidence>
<organism evidence="1 2">
    <name type="scientific">Rufibacter sediminis</name>
    <dbReference type="NCBI Taxonomy" id="2762756"/>
    <lineage>
        <taxon>Bacteria</taxon>
        <taxon>Pseudomonadati</taxon>
        <taxon>Bacteroidota</taxon>
        <taxon>Cytophagia</taxon>
        <taxon>Cytophagales</taxon>
        <taxon>Hymenobacteraceae</taxon>
        <taxon>Rufibacter</taxon>
    </lineage>
</organism>
<sequence length="227" mass="26053">MNLQDHYTQLWKQSEKEFAAGNYELDRLLGSPQDTRRGLTLVARPTPAVIQEIQNLLRDLASLEPEQYYYPASDLHLTVLSIINGYPGFSLDLIHLPSYLLLVQQALENIPPLQISFSGITASTSCVLVQGFPKNDSLEQLRQNLRDIFRRSGLQQTIDQRYTIATAHSTVVRFRKPLKKPERFLQQLRECRKREFGTSVISSLELTCNDWYQRQGVSQKLATFPLT</sequence>
<dbReference type="Proteomes" id="UP000659698">
    <property type="component" value="Unassembled WGS sequence"/>
</dbReference>
<keyword evidence="2" id="KW-1185">Reference proteome</keyword>
<dbReference type="InterPro" id="IPR009097">
    <property type="entry name" value="Cyclic_Pdiesterase"/>
</dbReference>
<proteinExistence type="predicted"/>